<comment type="caution">
    <text evidence="2">The sequence shown here is derived from an EMBL/GenBank/DDBJ whole genome shotgun (WGS) entry which is preliminary data.</text>
</comment>
<keyword evidence="3" id="KW-1185">Reference proteome</keyword>
<reference evidence="2" key="1">
    <citation type="submission" date="2021-07" db="EMBL/GenBank/DDBJ databases">
        <authorList>
            <person name="Durling M."/>
        </authorList>
    </citation>
    <scope>NUCLEOTIDE SEQUENCE</scope>
</reference>
<protein>
    <submittedName>
        <fullName evidence="2">Uncharacterized protein</fullName>
    </submittedName>
</protein>
<accession>A0A9N9Q2U0</accession>
<evidence type="ECO:0000256" key="1">
    <source>
        <dbReference type="SAM" id="MobiDB-lite"/>
    </source>
</evidence>
<evidence type="ECO:0000313" key="2">
    <source>
        <dbReference type="EMBL" id="CAG8972722.1"/>
    </source>
</evidence>
<sequence>MPMRYSSLHAPAVQQFKSFLYTLVLMPTFFVPEELYQKITFRSPSWVVAAAHRLPNMDLPGMGPPNMEAPGMGTLANLTARKK</sequence>
<dbReference type="Proteomes" id="UP000701801">
    <property type="component" value="Unassembled WGS sequence"/>
</dbReference>
<gene>
    <name evidence="2" type="ORF">HYALB_00008637</name>
</gene>
<proteinExistence type="predicted"/>
<feature type="region of interest" description="Disordered" evidence="1">
    <location>
        <begin position="61"/>
        <end position="83"/>
    </location>
</feature>
<name>A0A9N9Q2U0_9HELO</name>
<evidence type="ECO:0000313" key="3">
    <source>
        <dbReference type="Proteomes" id="UP000701801"/>
    </source>
</evidence>
<dbReference type="AlphaFoldDB" id="A0A9N9Q2U0"/>
<dbReference type="EMBL" id="CAJVRM010000054">
    <property type="protein sequence ID" value="CAG8972722.1"/>
    <property type="molecule type" value="Genomic_DNA"/>
</dbReference>
<organism evidence="2 3">
    <name type="scientific">Hymenoscyphus albidus</name>
    <dbReference type="NCBI Taxonomy" id="595503"/>
    <lineage>
        <taxon>Eukaryota</taxon>
        <taxon>Fungi</taxon>
        <taxon>Dikarya</taxon>
        <taxon>Ascomycota</taxon>
        <taxon>Pezizomycotina</taxon>
        <taxon>Leotiomycetes</taxon>
        <taxon>Helotiales</taxon>
        <taxon>Helotiaceae</taxon>
        <taxon>Hymenoscyphus</taxon>
    </lineage>
</organism>